<feature type="binding site" evidence="6">
    <location>
        <position position="97"/>
    </location>
    <ligand>
        <name>5-phospho-alpha-D-ribose 1-diphosphate</name>
        <dbReference type="ChEBI" id="CHEBI:58017"/>
        <note>ligand shared between dimeric partners</note>
    </ligand>
</feature>
<keyword evidence="6" id="KW-0460">Magnesium</keyword>
<dbReference type="HAMAP" id="MF_01208">
    <property type="entry name" value="PyrE"/>
    <property type="match status" value="1"/>
</dbReference>
<dbReference type="STRING" id="445932.Emin_1343"/>
<feature type="domain" description="Phosphoribosyltransferase" evidence="7">
    <location>
        <begin position="44"/>
        <end position="159"/>
    </location>
</feature>
<dbReference type="GO" id="GO:0044205">
    <property type="term" value="P:'de novo' UMP biosynthetic process"/>
    <property type="evidence" value="ECO:0007669"/>
    <property type="project" value="UniProtKB-UniRule"/>
</dbReference>
<dbReference type="GO" id="GO:0004588">
    <property type="term" value="F:orotate phosphoribosyltransferase activity"/>
    <property type="evidence" value="ECO:0007669"/>
    <property type="project" value="UniProtKB-UniRule"/>
</dbReference>
<comment type="catalytic activity">
    <reaction evidence="6">
        <text>orotidine 5'-phosphate + diphosphate = orotate + 5-phospho-alpha-D-ribose 1-diphosphate</text>
        <dbReference type="Rhea" id="RHEA:10380"/>
        <dbReference type="ChEBI" id="CHEBI:30839"/>
        <dbReference type="ChEBI" id="CHEBI:33019"/>
        <dbReference type="ChEBI" id="CHEBI:57538"/>
        <dbReference type="ChEBI" id="CHEBI:58017"/>
        <dbReference type="EC" id="2.4.2.10"/>
    </reaction>
</comment>
<dbReference type="EMBL" id="CP001055">
    <property type="protein sequence ID" value="ACC98893.1"/>
    <property type="molecule type" value="Genomic_DNA"/>
</dbReference>
<dbReference type="PANTHER" id="PTHR19278:SF9">
    <property type="entry name" value="URIDINE 5'-MONOPHOSPHATE SYNTHASE"/>
    <property type="match status" value="1"/>
</dbReference>
<feature type="binding site" description="in other chain" evidence="6">
    <location>
        <begin position="118"/>
        <end position="126"/>
    </location>
    <ligand>
        <name>5-phospho-alpha-D-ribose 1-diphosphate</name>
        <dbReference type="ChEBI" id="CHEBI:58017"/>
        <note>ligand shared between dimeric partners</note>
    </ligand>
</feature>
<evidence type="ECO:0000313" key="9">
    <source>
        <dbReference type="Proteomes" id="UP000001029"/>
    </source>
</evidence>
<feature type="binding site" description="in other chain" evidence="6">
    <location>
        <position position="94"/>
    </location>
    <ligand>
        <name>5-phospho-alpha-D-ribose 1-diphosphate</name>
        <dbReference type="ChEBI" id="CHEBI:58017"/>
        <note>ligand shared between dimeric partners</note>
    </ligand>
</feature>
<dbReference type="EC" id="2.4.2.10" evidence="2 6"/>
<dbReference type="GO" id="GO:0000287">
    <property type="term" value="F:magnesium ion binding"/>
    <property type="evidence" value="ECO:0007669"/>
    <property type="project" value="UniProtKB-UniRule"/>
</dbReference>
<keyword evidence="3 6" id="KW-0328">Glycosyltransferase</keyword>
<dbReference type="CDD" id="cd06223">
    <property type="entry name" value="PRTases_typeI"/>
    <property type="match status" value="1"/>
</dbReference>
<evidence type="ECO:0000313" key="8">
    <source>
        <dbReference type="EMBL" id="ACC98893.1"/>
    </source>
</evidence>
<reference evidence="8 9" key="1">
    <citation type="journal article" date="2009" name="Appl. Environ. Microbiol.">
        <title>Genomic analysis of 'Elusimicrobium minutum,' the first cultivated representative of the phylum 'Elusimicrobia' (formerly termite group 1).</title>
        <authorList>
            <person name="Herlemann D.P.R."/>
            <person name="Geissinger O."/>
            <person name="Ikeda-Ohtsubo W."/>
            <person name="Kunin V."/>
            <person name="Sun H."/>
            <person name="Lapidus A."/>
            <person name="Hugenholtz P."/>
            <person name="Brune A."/>
        </authorList>
    </citation>
    <scope>NUCLEOTIDE SEQUENCE [LARGE SCALE GENOMIC DNA]</scope>
    <source>
        <strain evidence="8 9">Pei191</strain>
    </source>
</reference>
<evidence type="ECO:0000256" key="3">
    <source>
        <dbReference type="ARBA" id="ARBA00022676"/>
    </source>
</evidence>
<comment type="similarity">
    <text evidence="6">Belongs to the purine/pyrimidine phosphoribosyltransferase family. PyrE subfamily.</text>
</comment>
<organism evidence="8 9">
    <name type="scientific">Elusimicrobium minutum (strain Pei191)</name>
    <dbReference type="NCBI Taxonomy" id="445932"/>
    <lineage>
        <taxon>Bacteria</taxon>
        <taxon>Pseudomonadati</taxon>
        <taxon>Elusimicrobiota</taxon>
        <taxon>Elusimicrobia</taxon>
        <taxon>Elusimicrobiales</taxon>
        <taxon>Elusimicrobiaceae</taxon>
        <taxon>Elusimicrobium</taxon>
    </lineage>
</organism>
<comment type="subunit">
    <text evidence="6">Homodimer.</text>
</comment>
<dbReference type="Proteomes" id="UP000001029">
    <property type="component" value="Chromosome"/>
</dbReference>
<dbReference type="InterPro" id="IPR029057">
    <property type="entry name" value="PRTase-like"/>
</dbReference>
<dbReference type="RefSeq" id="WP_012415508.1">
    <property type="nucleotide sequence ID" value="NC_010644.1"/>
</dbReference>
<dbReference type="GO" id="GO:0019856">
    <property type="term" value="P:pyrimidine nucleobase biosynthetic process"/>
    <property type="evidence" value="ECO:0007669"/>
    <property type="project" value="TreeGrafter"/>
</dbReference>
<keyword evidence="4 6" id="KW-0808">Transferase</keyword>
<dbReference type="InterPro" id="IPR000836">
    <property type="entry name" value="PRTase_dom"/>
</dbReference>
<dbReference type="Gene3D" id="3.40.50.2020">
    <property type="match status" value="1"/>
</dbReference>
<keyword evidence="9" id="KW-1185">Reference proteome</keyword>
<dbReference type="PANTHER" id="PTHR19278">
    <property type="entry name" value="OROTATE PHOSPHORIBOSYLTRANSFERASE"/>
    <property type="match status" value="1"/>
</dbReference>
<keyword evidence="5 6" id="KW-0665">Pyrimidine biosynthesis</keyword>
<dbReference type="SUPFAM" id="SSF53271">
    <property type="entry name" value="PRTase-like"/>
    <property type="match status" value="1"/>
</dbReference>
<evidence type="ECO:0000256" key="4">
    <source>
        <dbReference type="ARBA" id="ARBA00022679"/>
    </source>
</evidence>
<protein>
    <recommendedName>
        <fullName evidence="2 6">Orotate phosphoribosyltransferase</fullName>
        <shortName evidence="6">OPRT</shortName>
        <shortName evidence="6">OPRTase</shortName>
        <ecNumber evidence="2 6">2.4.2.10</ecNumber>
    </recommendedName>
</protein>
<evidence type="ECO:0000256" key="5">
    <source>
        <dbReference type="ARBA" id="ARBA00022975"/>
    </source>
</evidence>
<sequence length="192" mass="21125">MGRTKNLDILSILEEHGAFEVGHFALPSGCHSQIYIHACSIMSRPHIAQKVAQAMSDKFAKETDIVLSPSPETSVIAQEVARVRDNVRAMFAEKCEKGRLVLKRNFIIKPGERVLIVDDVAVSGKKIERAVALVKKHGGKVIGVSVIVDRSSGILSVKAPLRALVSYPLKTYIKDDCPLCKNKIPLKTKEEK</sequence>
<dbReference type="Pfam" id="PF00156">
    <property type="entry name" value="Pribosyltran"/>
    <property type="match status" value="1"/>
</dbReference>
<dbReference type="HOGENOM" id="CLU_074878_3_0_0"/>
<dbReference type="InterPro" id="IPR023031">
    <property type="entry name" value="OPRT"/>
</dbReference>
<dbReference type="UniPathway" id="UPA00070">
    <property type="reaction ID" value="UER00119"/>
</dbReference>
<gene>
    <name evidence="6" type="primary">pyrE</name>
    <name evidence="8" type="ordered locus">Emin_1343</name>
</gene>
<comment type="pathway">
    <text evidence="1 6">Pyrimidine metabolism; UMP biosynthesis via de novo pathway; UMP from orotate: step 1/2.</text>
</comment>
<comment type="function">
    <text evidence="6">Catalyzes the transfer of a ribosyl phosphate group from 5-phosphoribose 1-diphosphate to orotate, leading to the formation of orotidine monophosphate (OMP).</text>
</comment>
<evidence type="ECO:0000256" key="2">
    <source>
        <dbReference type="ARBA" id="ARBA00011971"/>
    </source>
</evidence>
<dbReference type="AlphaFoldDB" id="B2KEE7"/>
<dbReference type="OrthoDB" id="9783570at2"/>
<dbReference type="KEGG" id="emi:Emin_1343"/>
<feature type="binding site" evidence="6">
    <location>
        <position position="150"/>
    </location>
    <ligand>
        <name>orotate</name>
        <dbReference type="ChEBI" id="CHEBI:30839"/>
    </ligand>
</feature>
<name>B2KEE7_ELUMP</name>
<evidence type="ECO:0000256" key="6">
    <source>
        <dbReference type="HAMAP-Rule" id="MF_01208"/>
    </source>
</evidence>
<evidence type="ECO:0000259" key="7">
    <source>
        <dbReference type="Pfam" id="PF00156"/>
    </source>
</evidence>
<proteinExistence type="inferred from homology"/>
<comment type="caution">
    <text evidence="6">Lacks conserved residue(s) required for the propagation of feature annotation.</text>
</comment>
<evidence type="ECO:0000256" key="1">
    <source>
        <dbReference type="ARBA" id="ARBA00004889"/>
    </source>
</evidence>
<accession>B2KEE7</accession>
<comment type="cofactor">
    <cofactor evidence="6">
        <name>Mg(2+)</name>
        <dbReference type="ChEBI" id="CHEBI:18420"/>
    </cofactor>
</comment>